<name>W7BKZ2_9LIST</name>
<dbReference type="OrthoDB" id="2360285at2"/>
<accession>W7BKZ2</accession>
<gene>
    <name evidence="1" type="ORF">PCORN_16618</name>
</gene>
<dbReference type="RefSeq" id="WP_036081933.1">
    <property type="nucleotide sequence ID" value="NZ_AODE01000039.1"/>
</dbReference>
<organism evidence="1 2">
    <name type="scientific">Listeria cornellensis FSL F6-0969</name>
    <dbReference type="NCBI Taxonomy" id="1265820"/>
    <lineage>
        <taxon>Bacteria</taxon>
        <taxon>Bacillati</taxon>
        <taxon>Bacillota</taxon>
        <taxon>Bacilli</taxon>
        <taxon>Bacillales</taxon>
        <taxon>Listeriaceae</taxon>
        <taxon>Listeria</taxon>
    </lineage>
</organism>
<comment type="caution">
    <text evidence="1">The sequence shown here is derived from an EMBL/GenBank/DDBJ whole genome shotgun (WGS) entry which is preliminary data.</text>
</comment>
<keyword evidence="2" id="KW-1185">Reference proteome</keyword>
<proteinExistence type="predicted"/>
<evidence type="ECO:0000313" key="2">
    <source>
        <dbReference type="Proteomes" id="UP000019254"/>
    </source>
</evidence>
<sequence>MKITEKVLLENEFYLYSENGGGPASHSITNGKLAILNDKQRLEFSYPYNQPTFTICHAILAEGRKLFLIVSDWLEDEGLYILSFSDSASSYAIVGEGLTGFLVIDGLAYLLYHEEGVYHTHSDNQLNGYSMYALLKWNPIQNEMVRVLPDEFLPIDDANSFCYDGKGNLYIFYYGEVNEIYGDFCLKYNLATNQGEYYTVPTYYYGSYYYDNRCFGFDGKGIMKFNSEMEPMDYTALDMSEMNDIIGGYQELVIIKEDKSYSVYK</sequence>
<protein>
    <submittedName>
        <fullName evidence="1">Uncharacterized protein</fullName>
    </submittedName>
</protein>
<evidence type="ECO:0000313" key="1">
    <source>
        <dbReference type="EMBL" id="EUJ25495.1"/>
    </source>
</evidence>
<reference evidence="1 2" key="1">
    <citation type="journal article" date="2014" name="Int. J. Syst. Evol. Microbiol.">
        <title>Listeria floridensis sp. nov., Listeria aquatica sp. nov., Listeria cornellensis sp. nov., Listeria riparia sp. nov. and Listeria grandensis sp. nov., from agricultural and natural environments.</title>
        <authorList>
            <person name="den Bakker H.C."/>
            <person name="Warchocki S."/>
            <person name="Wright E.M."/>
            <person name="Allred A.F."/>
            <person name="Ahlstrom C."/>
            <person name="Manuel C.S."/>
            <person name="Stasiewicz M.J."/>
            <person name="Burrell A."/>
            <person name="Roof S."/>
            <person name="Strawn L."/>
            <person name="Fortes E.D."/>
            <person name="Nightingale K.K."/>
            <person name="Kephart D."/>
            <person name="Wiedmann M."/>
        </authorList>
    </citation>
    <scope>NUCLEOTIDE SEQUENCE [LARGE SCALE GENOMIC DNA]</scope>
    <source>
        <strain evidence="2">FSL F6-969</strain>
    </source>
</reference>
<dbReference type="AlphaFoldDB" id="W7BKZ2"/>
<dbReference type="EMBL" id="AODE01000039">
    <property type="protein sequence ID" value="EUJ25495.1"/>
    <property type="molecule type" value="Genomic_DNA"/>
</dbReference>
<dbReference type="Proteomes" id="UP000019254">
    <property type="component" value="Unassembled WGS sequence"/>
</dbReference>
<dbReference type="PATRIC" id="fig|1265820.5.peg.3282"/>
<dbReference type="STRING" id="1265820.PCORN_16618"/>